<dbReference type="Gene3D" id="1.20.5.170">
    <property type="match status" value="1"/>
</dbReference>
<dbReference type="EMBL" id="CAACVS010000060">
    <property type="protein sequence ID" value="VEU35512.1"/>
    <property type="molecule type" value="Genomic_DNA"/>
</dbReference>
<dbReference type="Proteomes" id="UP000291116">
    <property type="component" value="Unassembled WGS sequence"/>
</dbReference>
<accession>A0A448Z0D9</accession>
<dbReference type="InterPro" id="IPR046347">
    <property type="entry name" value="bZIP_sf"/>
</dbReference>
<keyword evidence="5" id="KW-1185">Reference proteome</keyword>
<organism evidence="4 5">
    <name type="scientific">Pseudo-nitzschia multistriata</name>
    <dbReference type="NCBI Taxonomy" id="183589"/>
    <lineage>
        <taxon>Eukaryota</taxon>
        <taxon>Sar</taxon>
        <taxon>Stramenopiles</taxon>
        <taxon>Ochrophyta</taxon>
        <taxon>Bacillariophyta</taxon>
        <taxon>Bacillariophyceae</taxon>
        <taxon>Bacillariophycidae</taxon>
        <taxon>Bacillariales</taxon>
        <taxon>Bacillariaceae</taxon>
        <taxon>Pseudo-nitzschia</taxon>
    </lineage>
</organism>
<feature type="domain" description="BZIP" evidence="3">
    <location>
        <begin position="131"/>
        <end position="145"/>
    </location>
</feature>
<feature type="compositionally biased region" description="Low complexity" evidence="2">
    <location>
        <begin position="202"/>
        <end position="226"/>
    </location>
</feature>
<evidence type="ECO:0000256" key="2">
    <source>
        <dbReference type="SAM" id="MobiDB-lite"/>
    </source>
</evidence>
<evidence type="ECO:0000313" key="5">
    <source>
        <dbReference type="Proteomes" id="UP000291116"/>
    </source>
</evidence>
<dbReference type="SMART" id="SM00338">
    <property type="entry name" value="BRLZ"/>
    <property type="match status" value="1"/>
</dbReference>
<dbReference type="Pfam" id="PF00170">
    <property type="entry name" value="bZIP_1"/>
    <property type="match status" value="1"/>
</dbReference>
<reference evidence="4 5" key="1">
    <citation type="submission" date="2019-01" db="EMBL/GenBank/DDBJ databases">
        <authorList>
            <person name="Ferrante I. M."/>
        </authorList>
    </citation>
    <scope>NUCLEOTIDE SEQUENCE [LARGE SCALE GENOMIC DNA]</scope>
    <source>
        <strain evidence="4 5">B856</strain>
    </source>
</reference>
<protein>
    <recommendedName>
        <fullName evidence="3">BZIP domain-containing protein</fullName>
    </recommendedName>
</protein>
<sequence length="235" mass="25876">MTPSSNDPAEARKRRKEIIQSQRSENELIANGSVVASSSHPPAISSAMDGIQVNSAVDHVEGQPTNISNNDPSSNGADKKPPKKRKLGSGDPNGRKNNKKDSGKSKKTQIRYDPDVPMNKDQLAAWRREARRVRNRESAAASRQRIRNRISELEEEVGEWKSKYSIALQRLEALEQHIAANGNGESSIGVQGEQEPKEEPQEQNPPSDQPTEQHPQEPGQQPTEQPLASSDNANV</sequence>
<dbReference type="OrthoDB" id="49471at2759"/>
<dbReference type="CDD" id="cd14686">
    <property type="entry name" value="bZIP"/>
    <property type="match status" value="1"/>
</dbReference>
<dbReference type="AlphaFoldDB" id="A0A448Z0D9"/>
<feature type="coiled-coil region" evidence="1">
    <location>
        <begin position="136"/>
        <end position="170"/>
    </location>
</feature>
<dbReference type="PROSITE" id="PS00036">
    <property type="entry name" value="BZIP_BASIC"/>
    <property type="match status" value="1"/>
</dbReference>
<dbReference type="SUPFAM" id="SSF57959">
    <property type="entry name" value="Leucine zipper domain"/>
    <property type="match status" value="1"/>
</dbReference>
<feature type="compositionally biased region" description="Low complexity" evidence="2">
    <location>
        <begin position="33"/>
        <end position="47"/>
    </location>
</feature>
<feature type="region of interest" description="Disordered" evidence="2">
    <location>
        <begin position="1"/>
        <end position="123"/>
    </location>
</feature>
<evidence type="ECO:0000259" key="3">
    <source>
        <dbReference type="PROSITE" id="PS00036"/>
    </source>
</evidence>
<evidence type="ECO:0000313" key="4">
    <source>
        <dbReference type="EMBL" id="VEU35512.1"/>
    </source>
</evidence>
<feature type="compositionally biased region" description="Basic and acidic residues" evidence="2">
    <location>
        <begin position="99"/>
        <end position="114"/>
    </location>
</feature>
<feature type="compositionally biased region" description="Polar residues" evidence="2">
    <location>
        <begin position="63"/>
        <end position="76"/>
    </location>
</feature>
<dbReference type="GO" id="GO:0003700">
    <property type="term" value="F:DNA-binding transcription factor activity"/>
    <property type="evidence" value="ECO:0007669"/>
    <property type="project" value="InterPro"/>
</dbReference>
<gene>
    <name evidence="4" type="ORF">PSNMU_V1.4_AUG-EV-PASAV3_0021600</name>
</gene>
<feature type="region of interest" description="Disordered" evidence="2">
    <location>
        <begin position="178"/>
        <end position="235"/>
    </location>
</feature>
<dbReference type="InterPro" id="IPR004827">
    <property type="entry name" value="bZIP"/>
</dbReference>
<name>A0A448Z0D9_9STRA</name>
<evidence type="ECO:0000256" key="1">
    <source>
        <dbReference type="SAM" id="Coils"/>
    </source>
</evidence>
<keyword evidence="1" id="KW-0175">Coiled coil</keyword>
<proteinExistence type="predicted"/>